<dbReference type="Proteomes" id="UP000253606">
    <property type="component" value="Chromosome"/>
</dbReference>
<reference evidence="1 2" key="1">
    <citation type="journal article" date="2018" name="Front. Microbiol.">
        <title>Hydrolytic Capabilities as a Key to Environmental Success: Chitinolytic and Cellulolytic Acidobacteria From Acidic Sub-arctic Soils and Boreal Peatlands.</title>
        <authorList>
            <person name="Belova S.E."/>
            <person name="Ravin N.V."/>
            <person name="Pankratov T.A."/>
            <person name="Rakitin A.L."/>
            <person name="Ivanova A.A."/>
            <person name="Beletsky A.V."/>
            <person name="Mardanov A.V."/>
            <person name="Sinninghe Damste J.S."/>
            <person name="Dedysh S.N."/>
        </authorList>
    </citation>
    <scope>NUCLEOTIDE SEQUENCE [LARGE SCALE GENOMIC DNA]</scope>
    <source>
        <strain evidence="1 2">SBC82</strain>
    </source>
</reference>
<dbReference type="EMBL" id="CP030840">
    <property type="protein sequence ID" value="AXC10252.1"/>
    <property type="molecule type" value="Genomic_DNA"/>
</dbReference>
<dbReference type="OrthoDB" id="9764804at2"/>
<evidence type="ECO:0000313" key="2">
    <source>
        <dbReference type="Proteomes" id="UP000253606"/>
    </source>
</evidence>
<dbReference type="GO" id="GO:0016787">
    <property type="term" value="F:hydrolase activity"/>
    <property type="evidence" value="ECO:0007669"/>
    <property type="project" value="UniProtKB-KW"/>
</dbReference>
<keyword evidence="1" id="KW-0378">Hydrolase</keyword>
<protein>
    <submittedName>
        <fullName evidence="1">Glycosyl hydrolase, BNR repeat</fullName>
    </submittedName>
</protein>
<keyword evidence="2" id="KW-1185">Reference proteome</keyword>
<proteinExistence type="predicted"/>
<accession>A0A2Z5FU76</accession>
<dbReference type="RefSeq" id="WP_114205923.1">
    <property type="nucleotide sequence ID" value="NZ_CP030840.1"/>
</dbReference>
<dbReference type="AlphaFoldDB" id="A0A2Z5FU76"/>
<gene>
    <name evidence="1" type="ORF">ACPOL_0895</name>
</gene>
<organism evidence="1 2">
    <name type="scientific">Acidisarcina polymorpha</name>
    <dbReference type="NCBI Taxonomy" id="2211140"/>
    <lineage>
        <taxon>Bacteria</taxon>
        <taxon>Pseudomonadati</taxon>
        <taxon>Acidobacteriota</taxon>
        <taxon>Terriglobia</taxon>
        <taxon>Terriglobales</taxon>
        <taxon>Acidobacteriaceae</taxon>
        <taxon>Acidisarcina</taxon>
    </lineage>
</organism>
<evidence type="ECO:0000313" key="1">
    <source>
        <dbReference type="EMBL" id="AXC10252.1"/>
    </source>
</evidence>
<sequence>MPQRESDAYLFKPGNAYRVLRSTYTDTPLPNDEPVGENPLDGAAIDYYLLESTSGPITLEILDTNGKLVRKYASTDPPYASEQQLEKQLIPLY</sequence>
<name>A0A2Z5FU76_9BACT</name>
<dbReference type="KEGG" id="abas:ACPOL_0895"/>